<keyword evidence="3" id="KW-1185">Reference proteome</keyword>
<gene>
    <name evidence="2" type="ordered locus">ASAC_0829</name>
</gene>
<protein>
    <submittedName>
        <fullName evidence="2">Uncharacterized protein</fullName>
    </submittedName>
</protein>
<dbReference type="EMBL" id="CP001742">
    <property type="protein sequence ID" value="ADL19235.1"/>
    <property type="molecule type" value="Genomic_DNA"/>
</dbReference>
<evidence type="ECO:0000313" key="2">
    <source>
        <dbReference type="EMBL" id="ADL19235.1"/>
    </source>
</evidence>
<dbReference type="AlphaFoldDB" id="D9Q1P7"/>
<dbReference type="eggNOG" id="arCOG08854">
    <property type="taxonomic scope" value="Archaea"/>
</dbReference>
<sequence>MAKLQVRWFKRRTLTIGPVELEVMNPVADDTIEVSGNVLDSMLTEADKLMRNRKGDFVIIVGETPETKYVIGEGVRDRAGTRQLSALPRRLLKLAVIRLGSLSSVQTEGMAKFSLSSLEWYDAPPDTYIFDGPLKAEDDVEYVVLQLEDGIRIVRAPRLARLLLSLRPPVSQDQGSQGDESEEGEGSSPEE</sequence>
<accession>D9Q1P7</accession>
<dbReference type="Proteomes" id="UP000000346">
    <property type="component" value="Chromosome"/>
</dbReference>
<feature type="compositionally biased region" description="Acidic residues" evidence="1">
    <location>
        <begin position="179"/>
        <end position="191"/>
    </location>
</feature>
<evidence type="ECO:0000256" key="1">
    <source>
        <dbReference type="SAM" id="MobiDB-lite"/>
    </source>
</evidence>
<dbReference type="GeneID" id="9499064"/>
<dbReference type="OrthoDB" id="385502at2157"/>
<dbReference type="KEGG" id="asc:ASAC_0829"/>
<organism evidence="2 3">
    <name type="scientific">Acidilobus saccharovorans (strain DSM 16705 / JCM 18335 / VKM B-2471 / 345-15)</name>
    <dbReference type="NCBI Taxonomy" id="666510"/>
    <lineage>
        <taxon>Archaea</taxon>
        <taxon>Thermoproteota</taxon>
        <taxon>Thermoprotei</taxon>
        <taxon>Acidilobales</taxon>
        <taxon>Acidilobaceae</taxon>
        <taxon>Acidilobus</taxon>
    </lineage>
</organism>
<dbReference type="InParanoid" id="D9Q1P7"/>
<reference evidence="2 3" key="1">
    <citation type="journal article" date="2010" name="Appl. Environ. Microbiol.">
        <title>The genome sequence of the crenarchaeon Acidilobus saccharovorans supports a new order, Acidilobales, and suggests an important ecological role in terrestrial acidic hot springs.</title>
        <authorList>
            <person name="Mardanov A.V."/>
            <person name="Svetlitchnyi V.A."/>
            <person name="Beletsky A.V."/>
            <person name="Prokofeva M.I."/>
            <person name="Bonch-Osmolovskaya E.A."/>
            <person name="Ravin N.V."/>
            <person name="Skryabin K.G."/>
        </authorList>
    </citation>
    <scope>NUCLEOTIDE SEQUENCE [LARGE SCALE GENOMIC DNA]</scope>
    <source>
        <strain evidence="3">DSM 16705 / JCM 18335 / VKM B-2471 / 345-15</strain>
    </source>
</reference>
<name>D9Q1P7_ACIS3</name>
<feature type="compositionally biased region" description="Low complexity" evidence="1">
    <location>
        <begin position="169"/>
        <end position="178"/>
    </location>
</feature>
<dbReference type="HOGENOM" id="CLU_1418623_0_0_2"/>
<feature type="region of interest" description="Disordered" evidence="1">
    <location>
        <begin position="169"/>
        <end position="191"/>
    </location>
</feature>
<dbReference type="RefSeq" id="WP_013266747.1">
    <property type="nucleotide sequence ID" value="NC_014374.1"/>
</dbReference>
<evidence type="ECO:0000313" key="3">
    <source>
        <dbReference type="Proteomes" id="UP000000346"/>
    </source>
</evidence>
<proteinExistence type="predicted"/>